<feature type="region of interest" description="Disordered" evidence="1">
    <location>
        <begin position="233"/>
        <end position="271"/>
    </location>
</feature>
<proteinExistence type="predicted"/>
<comment type="caution">
    <text evidence="2">The sequence shown here is derived from an EMBL/GenBank/DDBJ whole genome shotgun (WGS) entry which is preliminary data.</text>
</comment>
<dbReference type="AlphaFoldDB" id="A0ABD3PRL1"/>
<gene>
    <name evidence="2" type="ORF">HJC23_011362</name>
</gene>
<dbReference type="EMBL" id="JABMIG020000134">
    <property type="protein sequence ID" value="KAL3790006.1"/>
    <property type="molecule type" value="Genomic_DNA"/>
</dbReference>
<sequence length="322" mass="34847">MMQRLTKPGKRIPNLATEPKFYRMRFLPDLPLPSCGLTSAAAIGYNVTTQAGGLLYNVKPLEQYASAAQNCLGGANNFQQFQPQASRSVQSNSCFSQTSLGESNSVSDKNRNFVDNHCRFNDTNQSQESCPRSEVGNINVATPSYSSAERTHHFSSASAGQKGGNLDNQGIAHRSHTAGGIRSHYYNVDKSLASQVHPWNDRKQWNVSTAVTMSGASNSSSGNEIPQIRTCSASSQIDSNDVKRGLPLSNADRTSTQQNYSSMAAGPNDTNEARAQATASIIQNVPMAQHSIALLSNPPNDPMLEEFANEFLAHFGRKDVDG</sequence>
<name>A0ABD3PRL1_9STRA</name>
<evidence type="ECO:0000313" key="2">
    <source>
        <dbReference type="EMBL" id="KAL3790006.1"/>
    </source>
</evidence>
<keyword evidence="3" id="KW-1185">Reference proteome</keyword>
<dbReference type="Proteomes" id="UP001516023">
    <property type="component" value="Unassembled WGS sequence"/>
</dbReference>
<evidence type="ECO:0000256" key="1">
    <source>
        <dbReference type="SAM" id="MobiDB-lite"/>
    </source>
</evidence>
<reference evidence="2 3" key="1">
    <citation type="journal article" date="2020" name="G3 (Bethesda)">
        <title>Improved Reference Genome for Cyclotella cryptica CCMP332, a Model for Cell Wall Morphogenesis, Salinity Adaptation, and Lipid Production in Diatoms (Bacillariophyta).</title>
        <authorList>
            <person name="Roberts W.R."/>
            <person name="Downey K.M."/>
            <person name="Ruck E.C."/>
            <person name="Traller J.C."/>
            <person name="Alverson A.J."/>
        </authorList>
    </citation>
    <scope>NUCLEOTIDE SEQUENCE [LARGE SCALE GENOMIC DNA]</scope>
    <source>
        <strain evidence="2 3">CCMP332</strain>
    </source>
</reference>
<feature type="compositionally biased region" description="Polar residues" evidence="1">
    <location>
        <begin position="251"/>
        <end position="262"/>
    </location>
</feature>
<accession>A0ABD3PRL1</accession>
<organism evidence="2 3">
    <name type="scientific">Cyclotella cryptica</name>
    <dbReference type="NCBI Taxonomy" id="29204"/>
    <lineage>
        <taxon>Eukaryota</taxon>
        <taxon>Sar</taxon>
        <taxon>Stramenopiles</taxon>
        <taxon>Ochrophyta</taxon>
        <taxon>Bacillariophyta</taxon>
        <taxon>Coscinodiscophyceae</taxon>
        <taxon>Thalassiosirophycidae</taxon>
        <taxon>Stephanodiscales</taxon>
        <taxon>Stephanodiscaceae</taxon>
        <taxon>Cyclotella</taxon>
    </lineage>
</organism>
<evidence type="ECO:0000313" key="3">
    <source>
        <dbReference type="Proteomes" id="UP001516023"/>
    </source>
</evidence>
<protein>
    <submittedName>
        <fullName evidence="2">Uncharacterized protein</fullName>
    </submittedName>
</protein>